<dbReference type="Pfam" id="PF14525">
    <property type="entry name" value="AraC_binding_2"/>
    <property type="match status" value="1"/>
</dbReference>
<keyword evidence="6" id="KW-1185">Reference proteome</keyword>
<dbReference type="InterPro" id="IPR020449">
    <property type="entry name" value="Tscrpt_reg_AraC-type_HTH"/>
</dbReference>
<dbReference type="EMBL" id="JBHSQO010000045">
    <property type="protein sequence ID" value="MFC6093530.1"/>
    <property type="molecule type" value="Genomic_DNA"/>
</dbReference>
<name>A0ABW1PEI9_9PSEU</name>
<dbReference type="Pfam" id="PF12833">
    <property type="entry name" value="HTH_18"/>
    <property type="match status" value="1"/>
</dbReference>
<keyword evidence="3" id="KW-0804">Transcription</keyword>
<dbReference type="InterPro" id="IPR018060">
    <property type="entry name" value="HTH_AraC"/>
</dbReference>
<evidence type="ECO:0000259" key="4">
    <source>
        <dbReference type="PROSITE" id="PS01124"/>
    </source>
</evidence>
<dbReference type="Proteomes" id="UP001596220">
    <property type="component" value="Unassembled WGS sequence"/>
</dbReference>
<dbReference type="InterPro" id="IPR050204">
    <property type="entry name" value="AraC_XylS_family_regulators"/>
</dbReference>
<dbReference type="PANTHER" id="PTHR46796:SF6">
    <property type="entry name" value="ARAC SUBFAMILY"/>
    <property type="match status" value="1"/>
</dbReference>
<dbReference type="InterPro" id="IPR035418">
    <property type="entry name" value="AraC-bd_2"/>
</dbReference>
<dbReference type="Gene3D" id="1.10.10.60">
    <property type="entry name" value="Homeodomain-like"/>
    <property type="match status" value="1"/>
</dbReference>
<evidence type="ECO:0000256" key="2">
    <source>
        <dbReference type="ARBA" id="ARBA00023125"/>
    </source>
</evidence>
<feature type="domain" description="HTH araC/xylS-type" evidence="4">
    <location>
        <begin position="208"/>
        <end position="306"/>
    </location>
</feature>
<dbReference type="PROSITE" id="PS00041">
    <property type="entry name" value="HTH_ARAC_FAMILY_1"/>
    <property type="match status" value="1"/>
</dbReference>
<dbReference type="InterPro" id="IPR009057">
    <property type="entry name" value="Homeodomain-like_sf"/>
</dbReference>
<dbReference type="PROSITE" id="PS01124">
    <property type="entry name" value="HTH_ARAC_FAMILY_2"/>
    <property type="match status" value="1"/>
</dbReference>
<keyword evidence="1" id="KW-0805">Transcription regulation</keyword>
<comment type="caution">
    <text evidence="5">The sequence shown here is derived from an EMBL/GenBank/DDBJ whole genome shotgun (WGS) entry which is preliminary data.</text>
</comment>
<dbReference type="PANTHER" id="PTHR46796">
    <property type="entry name" value="HTH-TYPE TRANSCRIPTIONAL ACTIVATOR RHAS-RELATED"/>
    <property type="match status" value="1"/>
</dbReference>
<dbReference type="PRINTS" id="PR00032">
    <property type="entry name" value="HTHARAC"/>
</dbReference>
<organism evidence="5 6">
    <name type="scientific">Saccharothrix lopnurensis</name>
    <dbReference type="NCBI Taxonomy" id="1670621"/>
    <lineage>
        <taxon>Bacteria</taxon>
        <taxon>Bacillati</taxon>
        <taxon>Actinomycetota</taxon>
        <taxon>Actinomycetes</taxon>
        <taxon>Pseudonocardiales</taxon>
        <taxon>Pseudonocardiaceae</taxon>
        <taxon>Saccharothrix</taxon>
    </lineage>
</organism>
<accession>A0ABW1PEI9</accession>
<protein>
    <submittedName>
        <fullName evidence="5">Helix-turn-helix domain-containing protein</fullName>
    </submittedName>
</protein>
<dbReference type="RefSeq" id="WP_380640823.1">
    <property type="nucleotide sequence ID" value="NZ_JBHSQO010000045.1"/>
</dbReference>
<dbReference type="SUPFAM" id="SSF46689">
    <property type="entry name" value="Homeodomain-like"/>
    <property type="match status" value="1"/>
</dbReference>
<keyword evidence="2" id="KW-0238">DNA-binding</keyword>
<evidence type="ECO:0000256" key="3">
    <source>
        <dbReference type="ARBA" id="ARBA00023163"/>
    </source>
</evidence>
<reference evidence="6" key="1">
    <citation type="journal article" date="2019" name="Int. J. Syst. Evol. Microbiol.">
        <title>The Global Catalogue of Microorganisms (GCM) 10K type strain sequencing project: providing services to taxonomists for standard genome sequencing and annotation.</title>
        <authorList>
            <consortium name="The Broad Institute Genomics Platform"/>
            <consortium name="The Broad Institute Genome Sequencing Center for Infectious Disease"/>
            <person name="Wu L."/>
            <person name="Ma J."/>
        </authorList>
    </citation>
    <scope>NUCLEOTIDE SEQUENCE [LARGE SCALE GENOMIC DNA]</scope>
    <source>
        <strain evidence="6">CGMCC 4.7246</strain>
    </source>
</reference>
<evidence type="ECO:0000313" key="6">
    <source>
        <dbReference type="Proteomes" id="UP001596220"/>
    </source>
</evidence>
<dbReference type="InterPro" id="IPR018062">
    <property type="entry name" value="HTH_AraC-typ_CS"/>
</dbReference>
<evidence type="ECO:0000313" key="5">
    <source>
        <dbReference type="EMBL" id="MFC6093530.1"/>
    </source>
</evidence>
<sequence length="312" mass="34515">MLFDTDDLAPEDRVDAVHTVFQEASAPCHLIHEHPDRPVRFRVELRQLGDVEVFGSRSSGMSLLRTERLARQDHVPVVAVSVQRRGVGRLEQWGERQLVPAGEMHLVDLSSAYEFGWSGEGAAGCVQVPLDVLDVPVDTIRRAAGSLRGSPLYRLVADHVAHLGRNARELTASAGARPLGAATLDLVRALLVSAAHDDLDAVEDTRLTQVRTYVRRHLTDPDLGPEKIAAALNVSVRLLYHLCRRAGFSLEQWIIAERLEGARADLALDATPITAVARRWGFTDPTHFTRRFRAAFGCSPSEWRRSRRPPGA</sequence>
<dbReference type="SMART" id="SM00342">
    <property type="entry name" value="HTH_ARAC"/>
    <property type="match status" value="1"/>
</dbReference>
<evidence type="ECO:0000256" key="1">
    <source>
        <dbReference type="ARBA" id="ARBA00023015"/>
    </source>
</evidence>
<gene>
    <name evidence="5" type="ORF">ACFP3R_30025</name>
</gene>
<proteinExistence type="predicted"/>